<proteinExistence type="predicted"/>
<evidence type="ECO:0000313" key="1">
    <source>
        <dbReference type="EMBL" id="EYB97493.1"/>
    </source>
</evidence>
<organism evidence="1 2">
    <name type="scientific">Ancylostoma ceylanicum</name>
    <dbReference type="NCBI Taxonomy" id="53326"/>
    <lineage>
        <taxon>Eukaryota</taxon>
        <taxon>Metazoa</taxon>
        <taxon>Ecdysozoa</taxon>
        <taxon>Nematoda</taxon>
        <taxon>Chromadorea</taxon>
        <taxon>Rhabditida</taxon>
        <taxon>Rhabditina</taxon>
        <taxon>Rhabditomorpha</taxon>
        <taxon>Strongyloidea</taxon>
        <taxon>Ancylostomatidae</taxon>
        <taxon>Ancylostomatinae</taxon>
        <taxon>Ancylostoma</taxon>
    </lineage>
</organism>
<reference evidence="2" key="1">
    <citation type="journal article" date="2015" name="Nat. Genet.">
        <title>The genome and transcriptome of the zoonotic hookworm Ancylostoma ceylanicum identify infection-specific gene families.</title>
        <authorList>
            <person name="Schwarz E.M."/>
            <person name="Hu Y."/>
            <person name="Antoshechkin I."/>
            <person name="Miller M.M."/>
            <person name="Sternberg P.W."/>
            <person name="Aroian R.V."/>
        </authorList>
    </citation>
    <scope>NUCLEOTIDE SEQUENCE</scope>
    <source>
        <strain evidence="2">HY135</strain>
    </source>
</reference>
<gene>
    <name evidence="1" type="primary">Acey_s0140.g2174</name>
    <name evidence="1" type="ORF">Y032_0140g2174</name>
</gene>
<accession>A0A016T3C1</accession>
<sequence>MARLLTAAKHPFFPIRFYATNARDHSITKGSATQRHVHSIRFDNALAVAAALLALDHATRSSLQLIADRCTVSFEFYRLFLSTFVIRTKKERVKEETSDKIHRRH</sequence>
<keyword evidence="2" id="KW-1185">Reference proteome</keyword>
<name>A0A016T3C1_9BILA</name>
<evidence type="ECO:0000313" key="2">
    <source>
        <dbReference type="Proteomes" id="UP000024635"/>
    </source>
</evidence>
<dbReference type="EMBL" id="JARK01001476">
    <property type="protein sequence ID" value="EYB97493.1"/>
    <property type="molecule type" value="Genomic_DNA"/>
</dbReference>
<dbReference type="Proteomes" id="UP000024635">
    <property type="component" value="Unassembled WGS sequence"/>
</dbReference>
<comment type="caution">
    <text evidence="1">The sequence shown here is derived from an EMBL/GenBank/DDBJ whole genome shotgun (WGS) entry which is preliminary data.</text>
</comment>
<dbReference type="AlphaFoldDB" id="A0A016T3C1"/>
<protein>
    <submittedName>
        <fullName evidence="1">Uncharacterized protein</fullName>
    </submittedName>
</protein>